<gene>
    <name evidence="1" type="ORF">BXT84_06135</name>
</gene>
<evidence type="ECO:0008006" key="3">
    <source>
        <dbReference type="Google" id="ProtNLM"/>
    </source>
</evidence>
<protein>
    <recommendedName>
        <fullName evidence="3">DUF255 domain-containing protein</fullName>
    </recommendedName>
</protein>
<evidence type="ECO:0000313" key="2">
    <source>
        <dbReference type="Proteomes" id="UP000325292"/>
    </source>
</evidence>
<dbReference type="EMBL" id="CP019454">
    <property type="protein sequence ID" value="AUW93571.1"/>
    <property type="molecule type" value="Genomic_DNA"/>
</dbReference>
<accession>A0ABN5GZ29</accession>
<dbReference type="SUPFAM" id="SSF48452">
    <property type="entry name" value="TPR-like"/>
    <property type="match status" value="1"/>
</dbReference>
<proteinExistence type="predicted"/>
<reference evidence="1 2" key="1">
    <citation type="journal article" date="2019" name="Sci. Rep.">
        <title>Sulfobacillus thermotolerans: new insights into resistance and metabolic capacities of acidophilic chemolithotrophs.</title>
        <authorList>
            <person name="Panyushkina A.E."/>
            <person name="Babenko V.V."/>
            <person name="Nikitina A.S."/>
            <person name="Selezneva O.V."/>
            <person name="Tsaplina I.A."/>
            <person name="Letarova M.A."/>
            <person name="Kostryukova E.S."/>
            <person name="Letarov A.V."/>
        </authorList>
    </citation>
    <scope>NUCLEOTIDE SEQUENCE [LARGE SCALE GENOMIC DNA]</scope>
    <source>
        <strain evidence="1 2">Kr1</strain>
    </source>
</reference>
<name>A0ABN5GZ29_9FIRM</name>
<dbReference type="Proteomes" id="UP000325292">
    <property type="component" value="Chromosome"/>
</dbReference>
<keyword evidence="2" id="KW-1185">Reference proteome</keyword>
<sequence>MWFDTQGLLPRVEKDHLIVLIASKTHCSGCELMEHRTLGDSRVQEEFTRFQWHVVRRTDPSWSEIIWYPTVVALSDSHQWLRHEEGFLPPYEFIPFLRLALTGKLLRTGRYQEAISVLDETRQTFAFSGRIPECLYYQGVASHLAGRLRDVARLWRLLRENYPESVWAHKASLAWEPPATS</sequence>
<organism evidence="1 2">
    <name type="scientific">Sulfobacillus thermotolerans</name>
    <dbReference type="NCBI Taxonomy" id="338644"/>
    <lineage>
        <taxon>Bacteria</taxon>
        <taxon>Bacillati</taxon>
        <taxon>Bacillota</taxon>
        <taxon>Clostridia</taxon>
        <taxon>Eubacteriales</taxon>
        <taxon>Clostridiales Family XVII. Incertae Sedis</taxon>
        <taxon>Sulfobacillus</taxon>
    </lineage>
</organism>
<dbReference type="InterPro" id="IPR011990">
    <property type="entry name" value="TPR-like_helical_dom_sf"/>
</dbReference>
<dbReference type="Gene3D" id="1.25.40.10">
    <property type="entry name" value="Tetratricopeptide repeat domain"/>
    <property type="match status" value="1"/>
</dbReference>
<evidence type="ECO:0000313" key="1">
    <source>
        <dbReference type="EMBL" id="AUW93571.1"/>
    </source>
</evidence>